<evidence type="ECO:0000313" key="1">
    <source>
        <dbReference type="EMBL" id="GIE95765.1"/>
    </source>
</evidence>
<evidence type="ECO:0000313" key="2">
    <source>
        <dbReference type="Proteomes" id="UP000636960"/>
    </source>
</evidence>
<evidence type="ECO:0008006" key="3">
    <source>
        <dbReference type="Google" id="ProtNLM"/>
    </source>
</evidence>
<sequence length="228" mass="25421">MMVAMTDHRGLKPYDVEVSLPTGRDTVWQAVTQPPLLHQWFGWEYDGLDAEIRQLFVDEATMWAPERMGWADGSFLEVTGDDDQATVRVHREGSGPSGPERYDAIEEAWRAFLTQLRFLLERAPTGRRRTLYLTGLTTGPKALALATTDWDRFGPRTASTVDPAGHLLVVSSRAPLTTKSPARTELIVTTYGLDDDAFDALQKDWTNRWSPIATNAETTTATDPAPDN</sequence>
<dbReference type="Proteomes" id="UP000636960">
    <property type="component" value="Unassembled WGS sequence"/>
</dbReference>
<organism evidence="1 2">
    <name type="scientific">Paractinoplanes rishiriensis</name>
    <dbReference type="NCBI Taxonomy" id="1050105"/>
    <lineage>
        <taxon>Bacteria</taxon>
        <taxon>Bacillati</taxon>
        <taxon>Actinomycetota</taxon>
        <taxon>Actinomycetes</taxon>
        <taxon>Micromonosporales</taxon>
        <taxon>Micromonosporaceae</taxon>
        <taxon>Paractinoplanes</taxon>
    </lineage>
</organism>
<reference evidence="1" key="1">
    <citation type="submission" date="2021-01" db="EMBL/GenBank/DDBJ databases">
        <title>Whole genome shotgun sequence of Actinoplanes rishiriensis NBRC 108556.</title>
        <authorList>
            <person name="Komaki H."/>
            <person name="Tamura T."/>
        </authorList>
    </citation>
    <scope>NUCLEOTIDE SEQUENCE</scope>
    <source>
        <strain evidence="1">NBRC 108556</strain>
    </source>
</reference>
<dbReference type="AlphaFoldDB" id="A0A919MXI5"/>
<dbReference type="InterPro" id="IPR023393">
    <property type="entry name" value="START-like_dom_sf"/>
</dbReference>
<accession>A0A919MXI5</accession>
<proteinExistence type="predicted"/>
<dbReference type="Gene3D" id="3.30.530.20">
    <property type="match status" value="1"/>
</dbReference>
<protein>
    <recommendedName>
        <fullName evidence="3">Activator of Hsp90 ATPase 1 family protein</fullName>
    </recommendedName>
</protein>
<name>A0A919MXI5_9ACTN</name>
<gene>
    <name evidence="1" type="ORF">Ari01nite_32300</name>
</gene>
<comment type="caution">
    <text evidence="1">The sequence shown here is derived from an EMBL/GenBank/DDBJ whole genome shotgun (WGS) entry which is preliminary data.</text>
</comment>
<dbReference type="SUPFAM" id="SSF55961">
    <property type="entry name" value="Bet v1-like"/>
    <property type="match status" value="1"/>
</dbReference>
<dbReference type="EMBL" id="BOMV01000035">
    <property type="protein sequence ID" value="GIE95765.1"/>
    <property type="molecule type" value="Genomic_DNA"/>
</dbReference>
<keyword evidence="2" id="KW-1185">Reference proteome</keyword>